<comment type="caution">
    <text evidence="3">The sequence shown here is derived from an EMBL/GenBank/DDBJ whole genome shotgun (WGS) entry which is preliminary data.</text>
</comment>
<evidence type="ECO:0000259" key="2">
    <source>
        <dbReference type="Pfam" id="PF06750"/>
    </source>
</evidence>
<dbReference type="GO" id="GO:0004190">
    <property type="term" value="F:aspartic-type endopeptidase activity"/>
    <property type="evidence" value="ECO:0007669"/>
    <property type="project" value="TreeGrafter"/>
</dbReference>
<keyword evidence="1" id="KW-0812">Transmembrane</keyword>
<dbReference type="GO" id="GO:0005886">
    <property type="term" value="C:plasma membrane"/>
    <property type="evidence" value="ECO:0007669"/>
    <property type="project" value="TreeGrafter"/>
</dbReference>
<dbReference type="EMBL" id="MJEA01000009">
    <property type="protein sequence ID" value="OQO69761.1"/>
    <property type="molecule type" value="Genomic_DNA"/>
</dbReference>
<sequence length="225" mass="26566">MFFYFIIGCSIGSFLCLVAQRIPKGHSIIYPRSHCVNCNHSLTWREMIPLLSICLQRFRCRHCHCKLSIIYFMAEFICGSLFLCFFYFPQNLDGILVFWFFSAFLLSLMDCFYLMIEAKTLYSIWFILWLYWFINGEFQWMTFIPLLVISFFLAHYATHFLGLGDVFVLLSWSGGLTFERFSQLLFIASLLGLLFFLFFAANNKKETKLPFVPFLSIALFLVHLF</sequence>
<feature type="domain" description="Prepilin peptidase A24 N-terminal" evidence="2">
    <location>
        <begin position="6"/>
        <end position="87"/>
    </location>
</feature>
<gene>
    <name evidence="3" type="ORF">BH747_09385</name>
</gene>
<dbReference type="RefSeq" id="WP_081184141.1">
    <property type="nucleotide sequence ID" value="NZ_MJEA01000009.1"/>
</dbReference>
<dbReference type="InterPro" id="IPR050882">
    <property type="entry name" value="Prepilin_peptidase/N-MTase"/>
</dbReference>
<feature type="transmembrane region" description="Helical" evidence="1">
    <location>
        <begin position="67"/>
        <end position="88"/>
    </location>
</feature>
<protein>
    <submittedName>
        <fullName evidence="3">Peptidase A24</fullName>
    </submittedName>
</protein>
<dbReference type="AlphaFoldDB" id="A0A1V8YQQ3"/>
<organism evidence="3 4">
    <name type="scientific">Enterococcus villorum</name>
    <dbReference type="NCBI Taxonomy" id="112904"/>
    <lineage>
        <taxon>Bacteria</taxon>
        <taxon>Bacillati</taxon>
        <taxon>Bacillota</taxon>
        <taxon>Bacilli</taxon>
        <taxon>Lactobacillales</taxon>
        <taxon>Enterococcaceae</taxon>
        <taxon>Enterococcus</taxon>
    </lineage>
</organism>
<dbReference type="Pfam" id="PF06750">
    <property type="entry name" value="A24_N_bact"/>
    <property type="match status" value="1"/>
</dbReference>
<evidence type="ECO:0000313" key="4">
    <source>
        <dbReference type="Proteomes" id="UP000192477"/>
    </source>
</evidence>
<feature type="transmembrane region" description="Helical" evidence="1">
    <location>
        <begin position="147"/>
        <end position="172"/>
    </location>
</feature>
<keyword evidence="1" id="KW-0472">Membrane</keyword>
<evidence type="ECO:0000313" key="3">
    <source>
        <dbReference type="EMBL" id="OQO69761.1"/>
    </source>
</evidence>
<feature type="transmembrane region" description="Helical" evidence="1">
    <location>
        <begin position="94"/>
        <end position="115"/>
    </location>
</feature>
<dbReference type="PANTHER" id="PTHR30487:SF0">
    <property type="entry name" value="PREPILIN LEADER PEPTIDASE_N-METHYLTRANSFERASE-RELATED"/>
    <property type="match status" value="1"/>
</dbReference>
<proteinExistence type="predicted"/>
<dbReference type="STRING" id="112904.BH747_09385"/>
<reference evidence="3 4" key="1">
    <citation type="journal article" date="2017" name="BMC Microbiol.">
        <title>Comparative genomics of Enterococcus spp. isolated from bovine feces.</title>
        <authorList>
            <person name="Beukers A.G."/>
            <person name="Zaheer R."/>
            <person name="Goji N."/>
            <person name="Amoako K.K."/>
            <person name="Chaves A.V."/>
            <person name="Ward M.P."/>
            <person name="McAllister T.A."/>
        </authorList>
    </citation>
    <scope>NUCLEOTIDE SEQUENCE [LARGE SCALE GENOMIC DNA]</scope>
    <source>
        <strain evidence="3 4">F1129D 143</strain>
    </source>
</reference>
<name>A0A1V8YQQ3_9ENTE</name>
<keyword evidence="1" id="KW-1133">Transmembrane helix</keyword>
<dbReference type="GO" id="GO:0006465">
    <property type="term" value="P:signal peptide processing"/>
    <property type="evidence" value="ECO:0007669"/>
    <property type="project" value="TreeGrafter"/>
</dbReference>
<accession>A0A1V8YQQ3</accession>
<dbReference type="Proteomes" id="UP000192477">
    <property type="component" value="Unassembled WGS sequence"/>
</dbReference>
<dbReference type="PANTHER" id="PTHR30487">
    <property type="entry name" value="TYPE 4 PREPILIN-LIKE PROTEINS LEADER PEPTIDE-PROCESSING ENZYME"/>
    <property type="match status" value="1"/>
</dbReference>
<dbReference type="InterPro" id="IPR010627">
    <property type="entry name" value="Prepilin_pept_A24_N"/>
</dbReference>
<feature type="transmembrane region" description="Helical" evidence="1">
    <location>
        <begin position="184"/>
        <end position="201"/>
    </location>
</feature>
<feature type="transmembrane region" description="Helical" evidence="1">
    <location>
        <begin position="122"/>
        <end position="141"/>
    </location>
</feature>
<evidence type="ECO:0000256" key="1">
    <source>
        <dbReference type="SAM" id="Phobius"/>
    </source>
</evidence>
<dbReference type="OrthoDB" id="9789291at2"/>